<dbReference type="PANTHER" id="PTHR47074:SF61">
    <property type="entry name" value="RNASE H TYPE-1 DOMAIN-CONTAINING PROTEIN"/>
    <property type="match status" value="1"/>
</dbReference>
<feature type="domain" description="RNase H type-1" evidence="2">
    <location>
        <begin position="6"/>
        <end position="86"/>
    </location>
</feature>
<evidence type="ECO:0000313" key="3">
    <source>
        <dbReference type="EMBL" id="KAK8991929.1"/>
    </source>
</evidence>
<evidence type="ECO:0000259" key="2">
    <source>
        <dbReference type="Pfam" id="PF13456"/>
    </source>
</evidence>
<dbReference type="Pfam" id="PF13456">
    <property type="entry name" value="RVT_3"/>
    <property type="match status" value="1"/>
</dbReference>
<comment type="caution">
    <text evidence="3">The sequence shown here is derived from an EMBL/GenBank/DDBJ whole genome shotgun (WGS) entry which is preliminary data.</text>
</comment>
<protein>
    <recommendedName>
        <fullName evidence="2">RNase H type-1 domain-containing protein</fullName>
    </recommendedName>
</protein>
<dbReference type="Gene3D" id="3.30.420.10">
    <property type="entry name" value="Ribonuclease H-like superfamily/Ribonuclease H"/>
    <property type="match status" value="1"/>
</dbReference>
<organism evidence="3 4">
    <name type="scientific">Hibiscus sabdariffa</name>
    <name type="common">roselle</name>
    <dbReference type="NCBI Taxonomy" id="183260"/>
    <lineage>
        <taxon>Eukaryota</taxon>
        <taxon>Viridiplantae</taxon>
        <taxon>Streptophyta</taxon>
        <taxon>Embryophyta</taxon>
        <taxon>Tracheophyta</taxon>
        <taxon>Spermatophyta</taxon>
        <taxon>Magnoliopsida</taxon>
        <taxon>eudicotyledons</taxon>
        <taxon>Gunneridae</taxon>
        <taxon>Pentapetalae</taxon>
        <taxon>rosids</taxon>
        <taxon>malvids</taxon>
        <taxon>Malvales</taxon>
        <taxon>Malvaceae</taxon>
        <taxon>Malvoideae</taxon>
        <taxon>Hibiscus</taxon>
    </lineage>
</organism>
<feature type="chain" id="PRO_5046106108" description="RNase H type-1 domain-containing protein" evidence="1">
    <location>
        <begin position="21"/>
        <end position="116"/>
    </location>
</feature>
<proteinExistence type="predicted"/>
<dbReference type="PANTHER" id="PTHR47074">
    <property type="entry name" value="BNAC02G40300D PROTEIN"/>
    <property type="match status" value="1"/>
</dbReference>
<dbReference type="InterPro" id="IPR052929">
    <property type="entry name" value="RNase_H-like_EbsB-rel"/>
</dbReference>
<evidence type="ECO:0000313" key="4">
    <source>
        <dbReference type="Proteomes" id="UP001396334"/>
    </source>
</evidence>
<keyword evidence="1" id="KW-0732">Signal</keyword>
<accession>A0ABR2PU01</accession>
<dbReference type="CDD" id="cd06222">
    <property type="entry name" value="RNase_H_like"/>
    <property type="match status" value="1"/>
</dbReference>
<name>A0ABR2PU01_9ROSI</name>
<keyword evidence="4" id="KW-1185">Reference proteome</keyword>
<dbReference type="InterPro" id="IPR036397">
    <property type="entry name" value="RNaseH_sf"/>
</dbReference>
<gene>
    <name evidence="3" type="ORF">V6N11_044824</name>
</gene>
<dbReference type="InterPro" id="IPR002156">
    <property type="entry name" value="RNaseH_domain"/>
</dbReference>
<dbReference type="Proteomes" id="UP001396334">
    <property type="component" value="Unassembled WGS sequence"/>
</dbReference>
<evidence type="ECO:0000256" key="1">
    <source>
        <dbReference type="SAM" id="SignalP"/>
    </source>
</evidence>
<reference evidence="3 4" key="1">
    <citation type="journal article" date="2024" name="G3 (Bethesda)">
        <title>Genome assembly of Hibiscus sabdariffa L. provides insights into metabolisms of medicinal natural products.</title>
        <authorList>
            <person name="Kim T."/>
        </authorList>
    </citation>
    <scope>NUCLEOTIDE SEQUENCE [LARGE SCALE GENOMIC DNA]</scope>
    <source>
        <strain evidence="3">TK-2024</strain>
        <tissue evidence="3">Old leaves</tissue>
    </source>
</reference>
<dbReference type="InterPro" id="IPR044730">
    <property type="entry name" value="RNase_H-like_dom_plant"/>
</dbReference>
<sequence>MCQMFFMAEALACFQAIVFAKDAGFRRIVVEGDSLTVIKKVNCNILDKSIIAPIIHDVKEAAMNLESISFCFARREANNATHVLARDNWSDGAPMYKIEEALMIVVLAGELDWRRM</sequence>
<feature type="signal peptide" evidence="1">
    <location>
        <begin position="1"/>
        <end position="20"/>
    </location>
</feature>
<dbReference type="EMBL" id="JBBPBN010000051">
    <property type="protein sequence ID" value="KAK8991929.1"/>
    <property type="molecule type" value="Genomic_DNA"/>
</dbReference>
<dbReference type="InterPro" id="IPR012337">
    <property type="entry name" value="RNaseH-like_sf"/>
</dbReference>
<dbReference type="SUPFAM" id="SSF53098">
    <property type="entry name" value="Ribonuclease H-like"/>
    <property type="match status" value="1"/>
</dbReference>